<accession>A0ABQ4R7B2</accession>
<keyword evidence="1" id="KW-0812">Transmembrane</keyword>
<protein>
    <submittedName>
        <fullName evidence="2">Uncharacterized protein</fullName>
    </submittedName>
</protein>
<keyword evidence="1" id="KW-1133">Transmembrane helix</keyword>
<evidence type="ECO:0000256" key="1">
    <source>
        <dbReference type="SAM" id="Phobius"/>
    </source>
</evidence>
<comment type="caution">
    <text evidence="2">The sequence shown here is derived from an EMBL/GenBank/DDBJ whole genome shotgun (WGS) entry which is preliminary data.</text>
</comment>
<reference evidence="2" key="2">
    <citation type="submission" date="2021-08" db="EMBL/GenBank/DDBJ databases">
        <authorList>
            <person name="Tani A."/>
            <person name="Ola A."/>
            <person name="Ogura Y."/>
            <person name="Katsura K."/>
            <person name="Hayashi T."/>
        </authorList>
    </citation>
    <scope>NUCLEOTIDE SEQUENCE</scope>
    <source>
        <strain evidence="2">KCTC 52305</strain>
    </source>
</reference>
<name>A0ABQ4R7B2_9HYPH</name>
<keyword evidence="3" id="KW-1185">Reference proteome</keyword>
<evidence type="ECO:0000313" key="2">
    <source>
        <dbReference type="EMBL" id="GJD53607.1"/>
    </source>
</evidence>
<dbReference type="EMBL" id="BPQH01000033">
    <property type="protein sequence ID" value="GJD53607.1"/>
    <property type="molecule type" value="Genomic_DNA"/>
</dbReference>
<reference evidence="2" key="1">
    <citation type="journal article" date="2021" name="Front. Microbiol.">
        <title>Comprehensive Comparative Genomics and Phenotyping of Methylobacterium Species.</title>
        <authorList>
            <person name="Alessa O."/>
            <person name="Ogura Y."/>
            <person name="Fujitani Y."/>
            <person name="Takami H."/>
            <person name="Hayashi T."/>
            <person name="Sahin N."/>
            <person name="Tani A."/>
        </authorList>
    </citation>
    <scope>NUCLEOTIDE SEQUENCE</scope>
    <source>
        <strain evidence="2">KCTC 52305</strain>
    </source>
</reference>
<evidence type="ECO:0000313" key="3">
    <source>
        <dbReference type="Proteomes" id="UP001055167"/>
    </source>
</evidence>
<sequence length="119" mass="12351">MTAPWVALAAMPTFAAVIWPAFVMTWAPAPDWDRMPAAPAVIVPALVMVVVPVPCWLSTWMPMPAGALTAALAATLMVTSPAGLPSVSEVGITRMAAGREPALIVVLSRTFSVKVLAGV</sequence>
<dbReference type="Proteomes" id="UP001055167">
    <property type="component" value="Unassembled WGS sequence"/>
</dbReference>
<feature type="transmembrane region" description="Helical" evidence="1">
    <location>
        <begin position="39"/>
        <end position="59"/>
    </location>
</feature>
<keyword evidence="1" id="KW-0472">Membrane</keyword>
<proteinExistence type="predicted"/>
<organism evidence="2 3">
    <name type="scientific">Methylobacterium crusticola</name>
    <dbReference type="NCBI Taxonomy" id="1697972"/>
    <lineage>
        <taxon>Bacteria</taxon>
        <taxon>Pseudomonadati</taxon>
        <taxon>Pseudomonadota</taxon>
        <taxon>Alphaproteobacteria</taxon>
        <taxon>Hyphomicrobiales</taxon>
        <taxon>Methylobacteriaceae</taxon>
        <taxon>Methylobacterium</taxon>
    </lineage>
</organism>
<gene>
    <name evidence="2" type="ORF">OPKNFCMD_6384</name>
</gene>
<feature type="transmembrane region" description="Helical" evidence="1">
    <location>
        <begin position="6"/>
        <end position="27"/>
    </location>
</feature>